<dbReference type="EMBL" id="LACI01000226">
    <property type="protein sequence ID" value="KJU87329.1"/>
    <property type="molecule type" value="Genomic_DNA"/>
</dbReference>
<comment type="caution">
    <text evidence="1">The sequence shown here is derived from an EMBL/GenBank/DDBJ whole genome shotgun (WGS) entry which is preliminary data.</text>
</comment>
<protein>
    <submittedName>
        <fullName evidence="1">Lipoprotein</fullName>
    </submittedName>
</protein>
<keyword evidence="2" id="KW-1185">Reference proteome</keyword>
<dbReference type="InterPro" id="IPR011047">
    <property type="entry name" value="Quinoprotein_ADH-like_sf"/>
</dbReference>
<dbReference type="SUPFAM" id="SSF50998">
    <property type="entry name" value="Quinoprotein alcohol dehydrogenase-like"/>
    <property type="match status" value="1"/>
</dbReference>
<dbReference type="AlphaFoldDB" id="A0A0F3GZE7"/>
<dbReference type="PANTHER" id="PTHR42754">
    <property type="entry name" value="ENDOGLUCANASE"/>
    <property type="match status" value="1"/>
</dbReference>
<sequence>MSPLVPNTPSVLTAAQASGTSAQGVVCRETSSGSSVPSVMRLSAIEALAVVVLLLGCNNSNSTRDAVGTALSYGIIAIGGVGEDVAYCAHRVADGGFVVGGSTYSFGAGSKDVIIVRLDPSGTLQWAYTYGGEEVDNLQSCLALSDGGFVAAGYTSSFGVGYSDAWVLRLNGDGSIRWSKTFGGSGVDYVKAIRALGDGGFIIAGYTGSFGSGADDVWLLRLDANGNVSWQKAYGSNSIENTYAIEEVPVGGFIVAGQTNAPDGSQRGIILMRLDPDGNLLWQRVIKGTASMGAYCVKPLDDAGFIVSGYHTDTTNTAFVVIRTDAVGDILWQYAYGGGGGGNDCSYVVNVATDGGFIVSGTTTSFGGRSGSALWLLRIDPNGQVRWQYAYGGDYGTWGSAFTLDIDTSNGSDGRYGGSLVTGGAIKINDSTDKDMLLALVPGNGNIAGLARKTDAVVSPTHAESITTITTVTTTHGITTDATVTPLKYTPRVDRLHNERY</sequence>
<proteinExistence type="predicted"/>
<name>A0A0F3GZE7_9BACT</name>
<keyword evidence="1" id="KW-0449">Lipoprotein</keyword>
<dbReference type="PANTHER" id="PTHR42754:SF1">
    <property type="entry name" value="LIPOPROTEIN"/>
    <property type="match status" value="1"/>
</dbReference>
<dbReference type="Proteomes" id="UP000033423">
    <property type="component" value="Unassembled WGS sequence"/>
</dbReference>
<reference evidence="1 2" key="1">
    <citation type="submission" date="2015-02" db="EMBL/GenBank/DDBJ databases">
        <title>Single-cell genomics of uncultivated deep-branching MTB reveals a conserved set of magnetosome genes.</title>
        <authorList>
            <person name="Kolinko S."/>
            <person name="Richter M."/>
            <person name="Glockner F.O."/>
            <person name="Brachmann A."/>
            <person name="Schuler D."/>
        </authorList>
    </citation>
    <scope>NUCLEOTIDE SEQUENCE [LARGE SCALE GENOMIC DNA]</scope>
    <source>
        <strain evidence="1">TM-1</strain>
    </source>
</reference>
<organism evidence="1 2">
    <name type="scientific">Candidatus Magnetobacterium bavaricum</name>
    <dbReference type="NCBI Taxonomy" id="29290"/>
    <lineage>
        <taxon>Bacteria</taxon>
        <taxon>Pseudomonadati</taxon>
        <taxon>Nitrospirota</taxon>
        <taxon>Thermodesulfovibrionia</taxon>
        <taxon>Thermodesulfovibrionales</taxon>
        <taxon>Candidatus Magnetobacteriaceae</taxon>
        <taxon>Candidatus Magnetobacterium</taxon>
    </lineage>
</organism>
<accession>A0A0F3GZE7</accession>
<gene>
    <name evidence="1" type="ORF">MBAV_000477</name>
</gene>
<dbReference type="Gene3D" id="2.80.10.50">
    <property type="match status" value="2"/>
</dbReference>
<dbReference type="InterPro" id="IPR013431">
    <property type="entry name" value="Delta_60_rpt"/>
</dbReference>
<dbReference type="Pfam" id="PF17164">
    <property type="entry name" value="DUF5122"/>
    <property type="match status" value="1"/>
</dbReference>
<evidence type="ECO:0000313" key="2">
    <source>
        <dbReference type="Proteomes" id="UP000033423"/>
    </source>
</evidence>
<evidence type="ECO:0000313" key="1">
    <source>
        <dbReference type="EMBL" id="KJU87329.1"/>
    </source>
</evidence>